<reference evidence="4 5" key="1">
    <citation type="journal article" date="2011" name="Stand. Genomic Sci.">
        <title>Complete genome sequence of Deinococcus maricopensis type strain (LB-34).</title>
        <authorList>
            <person name="Pukall R."/>
            <person name="Zeytun A."/>
            <person name="Lucas S."/>
            <person name="Lapidus A."/>
            <person name="Hammon N."/>
            <person name="Deshpande S."/>
            <person name="Nolan M."/>
            <person name="Cheng J.F."/>
            <person name="Pitluck S."/>
            <person name="Liolios K."/>
            <person name="Pagani I."/>
            <person name="Mikhailova N."/>
            <person name="Ivanova N."/>
            <person name="Mavromatis K."/>
            <person name="Pati A."/>
            <person name="Tapia R."/>
            <person name="Han C."/>
            <person name="Goodwin L."/>
            <person name="Chen A."/>
            <person name="Palaniappan K."/>
            <person name="Land M."/>
            <person name="Hauser L."/>
            <person name="Chang Y.J."/>
            <person name="Jeffries C.D."/>
            <person name="Brambilla E.M."/>
            <person name="Rohde M."/>
            <person name="Goker M."/>
            <person name="Detter J.C."/>
            <person name="Woyke T."/>
            <person name="Bristow J."/>
            <person name="Eisen J.A."/>
            <person name="Markowitz V."/>
            <person name="Hugenholtz P."/>
            <person name="Kyrpides N.C."/>
            <person name="Klenk H.P."/>
        </authorList>
    </citation>
    <scope>NUCLEOTIDE SEQUENCE [LARGE SCALE GENOMIC DNA]</scope>
    <source>
        <strain evidence="5">DSM 21211 / LMG 22137 / NRRL B-23946 / LB-34</strain>
    </source>
</reference>
<feature type="signal peptide" evidence="2">
    <location>
        <begin position="1"/>
        <end position="19"/>
    </location>
</feature>
<keyword evidence="1" id="KW-0175">Coiled coil</keyword>
<dbReference type="RefSeq" id="WP_013555719.1">
    <property type="nucleotide sequence ID" value="NC_014958.1"/>
</dbReference>
<dbReference type="KEGG" id="dmr:Deima_0555"/>
<dbReference type="eggNOG" id="COG5493">
    <property type="taxonomic scope" value="Bacteria"/>
</dbReference>
<dbReference type="eggNOG" id="COG3206">
    <property type="taxonomic scope" value="Bacteria"/>
</dbReference>
<reference evidence="5" key="2">
    <citation type="submission" date="2011-01" db="EMBL/GenBank/DDBJ databases">
        <title>The complete genome of Deinococcus maricopensis DSM 21211.</title>
        <authorList>
            <consortium name="US DOE Joint Genome Institute (JGI-PGF)"/>
            <person name="Lucas S."/>
            <person name="Copeland A."/>
            <person name="Lapidus A."/>
            <person name="Goodwin L."/>
            <person name="Pitluck S."/>
            <person name="Kyrpides N."/>
            <person name="Mavromatis K."/>
            <person name="Pagani I."/>
            <person name="Ivanova N."/>
            <person name="Ovchinnikova G."/>
            <person name="Zeytun A."/>
            <person name="Detter J.C."/>
            <person name="Han C."/>
            <person name="Land M."/>
            <person name="Hauser L."/>
            <person name="Markowitz V."/>
            <person name="Cheng J.-F."/>
            <person name="Hugenholtz P."/>
            <person name="Woyke T."/>
            <person name="Wu D."/>
            <person name="Pukall R."/>
            <person name="Gehrich-Schroeter G."/>
            <person name="Brambilla E."/>
            <person name="Klenk H.-P."/>
            <person name="Eisen J.A."/>
        </authorList>
    </citation>
    <scope>NUCLEOTIDE SEQUENCE [LARGE SCALE GENOMIC DNA]</scope>
    <source>
        <strain evidence="5">DSM 21211 / LMG 22137 / NRRL B-23946 / LB-34</strain>
    </source>
</reference>
<dbReference type="InterPro" id="IPR051465">
    <property type="entry name" value="Cell_Envelope_Struct_Comp"/>
</dbReference>
<evidence type="ECO:0000313" key="5">
    <source>
        <dbReference type="Proteomes" id="UP000008635"/>
    </source>
</evidence>
<sequence precursor="true">MKKSLLVLTAALSFGFAAAQTTTATTATQAPALTDVPAGHWAKDAIDRLVSRGIILGYPDGTFRGTQNLTRYEAAVIIARLLDQMAKGSVSVDTETLTALQNAVQELAADLAALGVRVSDLEENAVTQDDFARLEDRINGLGVATGDTEAVAAITTQIDDLSTRVSDLEANYETLRADVDDNASSIAALNDLTVLLNQDILNLQDRVSALESGTGDLVGRGDFDALGSRVSVVETRVTDLGNRVATLEKYAFSIKPTLSATYYVARANRDFDIDRLFTGTLLSTGTNDESADSDTALDYADFTGSDVAVLPGAAGLYGFAAGAGPVRREGSTDISFGINLTNPTNAFNTSTSAQSGAYVTSAGGLNVNKVDVTFGVRSGLPDDGTVSDDDLALYPDVTGSDGTTYRPLFFSFKNATANFTVGNTPITVDFGKQQKFKFGDYIFDNDSKGRGDGYIVTVDGSNLPGFGAFKPMIKAVYGSNVGRRDVVVVRDVNGVNVYRYITRGGVYTLGTGETIVRGTPVVVNGVPSTTVFTGLPDNTYYRGVRAQITPVGGLTFGAHVAQEGEDAFSNYALYPYRDVTAYGADLHGSISGFTVDSEFARSNLTAQDGTVTNAQAFYAKTTGKVGPVTINDLNYRAISSNYDLFAGINEAAPRDTANGSTAPYGRNQVGFGVNVSTTLGPVSVGGYYDRQTKWATNFTTSTEPTLKVDRGVAAKVNLFSIASIRGGYYEFMANENAALSYGTGANAATRATARADITPGLGITIGAYYRQLNLNGVLSEDDNEYFRNSKYNSYFDSANAFKKQDGCGDQHPGFDGTDTDGVGSALTFSTADSTDATCYTEYGAEIAHNGTDAAALVKNLDLRFGYANRYSNATTSYSNTFTYGNALYNAKLGLANVQLKGVFARSTFDLTREAATVNNNTVTAAGIRVTTDPLTSLPFNPSFEGAFGYYSNSHDFAAATSDYTSTAMKYVAGVKLNQFLLPNTKLAVYYAGLNSTNREYVPFVYAAARTTGAYSRYQTPFTAGGTNDAGYFQDANNGARISQNGLYVEGNYYDLAFGYGMYNLSVLDPAGNQIGSGLGDGKAATGQSFKISYKVNF</sequence>
<dbReference type="HOGENOM" id="CLU_310736_0_0_0"/>
<keyword evidence="5" id="KW-1185">Reference proteome</keyword>
<dbReference type="Pfam" id="PF00395">
    <property type="entry name" value="SLH"/>
    <property type="match status" value="1"/>
</dbReference>
<dbReference type="PANTHER" id="PTHR43308">
    <property type="entry name" value="OUTER MEMBRANE PROTEIN ALPHA-RELATED"/>
    <property type="match status" value="1"/>
</dbReference>
<dbReference type="InterPro" id="IPR048736">
    <property type="entry name" value="SlpA_C"/>
</dbReference>
<feature type="chain" id="PRO_5003228349" evidence="2">
    <location>
        <begin position="20"/>
        <end position="1097"/>
    </location>
</feature>
<dbReference type="InterPro" id="IPR001119">
    <property type="entry name" value="SLH_dom"/>
</dbReference>
<evidence type="ECO:0000259" key="3">
    <source>
        <dbReference type="PROSITE" id="PS51272"/>
    </source>
</evidence>
<dbReference type="Gene3D" id="1.10.287.1490">
    <property type="match status" value="1"/>
</dbReference>
<dbReference type="Pfam" id="PF21620">
    <property type="entry name" value="SlpA_C"/>
    <property type="match status" value="1"/>
</dbReference>
<evidence type="ECO:0000313" key="4">
    <source>
        <dbReference type="EMBL" id="ADV66214.1"/>
    </source>
</evidence>
<gene>
    <name evidence="4" type="ordered locus">Deima_0555</name>
</gene>
<dbReference type="EMBL" id="CP002454">
    <property type="protein sequence ID" value="ADV66214.1"/>
    <property type="molecule type" value="Genomic_DNA"/>
</dbReference>
<dbReference type="AlphaFoldDB" id="E8U575"/>
<dbReference type="OrthoDB" id="5845122at2"/>
<dbReference type="PROSITE" id="PS51272">
    <property type="entry name" value="SLH"/>
    <property type="match status" value="1"/>
</dbReference>
<keyword evidence="2" id="KW-0732">Signal</keyword>
<name>E8U575_DEIML</name>
<organism evidence="4 5">
    <name type="scientific">Deinococcus maricopensis (strain DSM 21211 / LMG 22137 / NRRL B-23946 / LB-34)</name>
    <dbReference type="NCBI Taxonomy" id="709986"/>
    <lineage>
        <taxon>Bacteria</taxon>
        <taxon>Thermotogati</taxon>
        <taxon>Deinococcota</taxon>
        <taxon>Deinococci</taxon>
        <taxon>Deinococcales</taxon>
        <taxon>Deinococcaceae</taxon>
        <taxon>Deinococcus</taxon>
    </lineage>
</organism>
<feature type="domain" description="SLH" evidence="3">
    <location>
        <begin position="29"/>
        <end position="92"/>
    </location>
</feature>
<evidence type="ECO:0000256" key="2">
    <source>
        <dbReference type="SAM" id="SignalP"/>
    </source>
</evidence>
<dbReference type="STRING" id="709986.Deima_0555"/>
<protein>
    <submittedName>
        <fullName evidence="4">S-layer domain-containing protein</fullName>
    </submittedName>
</protein>
<dbReference type="PANTHER" id="PTHR43308:SF1">
    <property type="entry name" value="OUTER MEMBRANE PROTEIN ALPHA"/>
    <property type="match status" value="1"/>
</dbReference>
<feature type="coiled-coil region" evidence="1">
    <location>
        <begin position="151"/>
        <end position="178"/>
    </location>
</feature>
<accession>E8U575</accession>
<evidence type="ECO:0000256" key="1">
    <source>
        <dbReference type="SAM" id="Coils"/>
    </source>
</evidence>
<proteinExistence type="predicted"/>
<dbReference type="Proteomes" id="UP000008635">
    <property type="component" value="Chromosome"/>
</dbReference>